<protein>
    <submittedName>
        <fullName evidence="1">Uncharacterized protein</fullName>
    </submittedName>
</protein>
<accession>A0A1W2BC93</accession>
<dbReference type="EMBL" id="FWXT01000001">
    <property type="protein sequence ID" value="SMC70332.1"/>
    <property type="molecule type" value="Genomic_DNA"/>
</dbReference>
<organism evidence="1 2">
    <name type="scientific">Pedobacter africanus</name>
    <dbReference type="NCBI Taxonomy" id="151894"/>
    <lineage>
        <taxon>Bacteria</taxon>
        <taxon>Pseudomonadati</taxon>
        <taxon>Bacteroidota</taxon>
        <taxon>Sphingobacteriia</taxon>
        <taxon>Sphingobacteriales</taxon>
        <taxon>Sphingobacteriaceae</taxon>
        <taxon>Pedobacter</taxon>
    </lineage>
</organism>
<sequence length="42" mass="5219">MQLNLSRQKNEKIEIVFNPKRIYNKSADFHDENWRFCYNLTN</sequence>
<reference evidence="2" key="1">
    <citation type="submission" date="2017-04" db="EMBL/GenBank/DDBJ databases">
        <authorList>
            <person name="Varghese N."/>
            <person name="Submissions S."/>
        </authorList>
    </citation>
    <scope>NUCLEOTIDE SEQUENCE [LARGE SCALE GENOMIC DNA]</scope>
    <source>
        <strain evidence="2">DSM 12126</strain>
    </source>
</reference>
<evidence type="ECO:0000313" key="2">
    <source>
        <dbReference type="Proteomes" id="UP000192756"/>
    </source>
</evidence>
<keyword evidence="2" id="KW-1185">Reference proteome</keyword>
<gene>
    <name evidence="1" type="ORF">SAMN04488524_2206</name>
</gene>
<proteinExistence type="predicted"/>
<evidence type="ECO:0000313" key="1">
    <source>
        <dbReference type="EMBL" id="SMC70332.1"/>
    </source>
</evidence>
<dbReference type="AlphaFoldDB" id="A0A1W2BC93"/>
<dbReference type="Proteomes" id="UP000192756">
    <property type="component" value="Unassembled WGS sequence"/>
</dbReference>
<name>A0A1W2BC93_9SPHI</name>